<evidence type="ECO:0000256" key="9">
    <source>
        <dbReference type="PIRSR" id="PIRSR001529-2"/>
    </source>
</evidence>
<gene>
    <name evidence="12" type="ORF">ACD_80C00148G0004</name>
</gene>
<dbReference type="EC" id="6.1.1.11" evidence="1 7"/>
<evidence type="ECO:0000256" key="10">
    <source>
        <dbReference type="SAM" id="Coils"/>
    </source>
</evidence>
<keyword evidence="3" id="KW-0547">Nucleotide-binding</keyword>
<keyword evidence="10" id="KW-0175">Coiled coil</keyword>
<dbReference type="InterPro" id="IPR015866">
    <property type="entry name" value="Ser-tRNA-synth_1_N"/>
</dbReference>
<dbReference type="GO" id="GO:0004828">
    <property type="term" value="F:serine-tRNA ligase activity"/>
    <property type="evidence" value="ECO:0007669"/>
    <property type="project" value="UniProtKB-UniRule"/>
</dbReference>
<dbReference type="Pfam" id="PF02403">
    <property type="entry name" value="Seryl_tRNA_N"/>
    <property type="match status" value="1"/>
</dbReference>
<dbReference type="InterPro" id="IPR045864">
    <property type="entry name" value="aa-tRNA-synth_II/BPL/LPL"/>
</dbReference>
<dbReference type="SUPFAM" id="SSF46589">
    <property type="entry name" value="tRNA-binding arm"/>
    <property type="match status" value="1"/>
</dbReference>
<feature type="domain" description="Aminoacyl-transfer RNA synthetases class-II family profile" evidence="11">
    <location>
        <begin position="178"/>
        <end position="411"/>
    </location>
</feature>
<dbReference type="NCBIfam" id="TIGR00414">
    <property type="entry name" value="serS"/>
    <property type="match status" value="1"/>
</dbReference>
<evidence type="ECO:0000256" key="3">
    <source>
        <dbReference type="ARBA" id="ARBA00022741"/>
    </source>
</evidence>
<evidence type="ECO:0000256" key="2">
    <source>
        <dbReference type="ARBA" id="ARBA00022598"/>
    </source>
</evidence>
<dbReference type="PIRSF" id="PIRSF001529">
    <property type="entry name" value="Ser-tRNA-synth_IIa"/>
    <property type="match status" value="1"/>
</dbReference>
<feature type="binding site" evidence="8">
    <location>
        <position position="287"/>
    </location>
    <ligand>
        <name>L-serine</name>
        <dbReference type="ChEBI" id="CHEBI:33384"/>
    </ligand>
</feature>
<keyword evidence="2" id="KW-0436">Ligase</keyword>
<evidence type="ECO:0000256" key="8">
    <source>
        <dbReference type="PIRSR" id="PIRSR001529-1"/>
    </source>
</evidence>
<feature type="coiled-coil region" evidence="10">
    <location>
        <begin position="30"/>
        <end position="83"/>
    </location>
</feature>
<organism evidence="12">
    <name type="scientific">uncultured bacterium</name>
    <name type="common">gcode 4</name>
    <dbReference type="NCBI Taxonomy" id="1234023"/>
    <lineage>
        <taxon>Bacteria</taxon>
        <taxon>environmental samples</taxon>
    </lineage>
</organism>
<feature type="binding site" evidence="9">
    <location>
        <begin position="264"/>
        <end position="266"/>
    </location>
    <ligand>
        <name>ATP</name>
        <dbReference type="ChEBI" id="CHEBI:30616"/>
    </ligand>
</feature>
<dbReference type="PRINTS" id="PR00981">
    <property type="entry name" value="TRNASYNTHSER"/>
</dbReference>
<evidence type="ECO:0000313" key="12">
    <source>
        <dbReference type="EMBL" id="EKD24826.1"/>
    </source>
</evidence>
<keyword evidence="4 9" id="KW-0067">ATP-binding</keyword>
<evidence type="ECO:0000256" key="6">
    <source>
        <dbReference type="ARBA" id="ARBA00023146"/>
    </source>
</evidence>
<sequence>MIDLKKVRDDIEGYKLICKNKNKNIDVDKILFLDDQRKQLQQKMDELKYQQKQFAEKKDYEWAKNLKSEVQVLETEYNAVAQEFDVLLLAMPNFYNPNTPVGKDESGNVITKLWWDVPTFDFPVKDHEELGKMRDIIDKETAAIVSGSRFAYIKWDLVLVQMGLVKFVFDTLWNKDILQEIIEAKKLNIKNTPFVPLLPPVIMSMDVMEKMWRLHPMDERYCLHEDKQVLVGSAEHTMGSMYMDRMFEEGELPVRLIGYSTAFRREAWTYGKDVKGIIRVHQFDKMEMETFATPETWGDEQELIVWLQEYMIQKLWLPYRVVECCTGDMWDIDYRHIDIDTYMAGQWTYRETHTSDHMTDFQSRRLNTRVKRINGEKEFVHMNDATAFAMGRIMVAIIENNQQADGTIKIPAALVPYMGKEYIGK</sequence>
<comment type="caution">
    <text evidence="12">The sequence shown here is derived from an EMBL/GenBank/DDBJ whole genome shotgun (WGS) entry which is preliminary data.</text>
</comment>
<dbReference type="Pfam" id="PF00587">
    <property type="entry name" value="tRNA-synt_2b"/>
    <property type="match status" value="1"/>
</dbReference>
<dbReference type="SUPFAM" id="SSF55681">
    <property type="entry name" value="Class II aaRS and biotin synthetases"/>
    <property type="match status" value="1"/>
</dbReference>
<dbReference type="AlphaFoldDB" id="K1XHU6"/>
<dbReference type="InterPro" id="IPR002317">
    <property type="entry name" value="Ser-tRNA-ligase_type_1"/>
</dbReference>
<dbReference type="InterPro" id="IPR002314">
    <property type="entry name" value="aa-tRNA-synt_IIb"/>
</dbReference>
<dbReference type="PROSITE" id="PS50862">
    <property type="entry name" value="AA_TRNA_LIGASE_II"/>
    <property type="match status" value="1"/>
</dbReference>
<reference evidence="12" key="1">
    <citation type="journal article" date="2012" name="Science">
        <title>Fermentation, hydrogen, and sulfur metabolism in multiple uncultivated bacterial phyla.</title>
        <authorList>
            <person name="Wrighton K.C."/>
            <person name="Thomas B.C."/>
            <person name="Sharon I."/>
            <person name="Miller C.S."/>
            <person name="Castelle C.J."/>
            <person name="VerBerkmoes N.C."/>
            <person name="Wilkins M.J."/>
            <person name="Hettich R.L."/>
            <person name="Lipton M.S."/>
            <person name="Williams K.H."/>
            <person name="Long P.E."/>
            <person name="Banfield J.F."/>
        </authorList>
    </citation>
    <scope>NUCLEOTIDE SEQUENCE [LARGE SCALE GENOMIC DNA]</scope>
</reference>
<evidence type="ECO:0000256" key="1">
    <source>
        <dbReference type="ARBA" id="ARBA00012840"/>
    </source>
</evidence>
<dbReference type="InterPro" id="IPR006195">
    <property type="entry name" value="aa-tRNA-synth_II"/>
</dbReference>
<evidence type="ECO:0000256" key="5">
    <source>
        <dbReference type="ARBA" id="ARBA00022917"/>
    </source>
</evidence>
<protein>
    <recommendedName>
        <fullName evidence="1 7">Serine--tRNA ligase</fullName>
        <ecNumber evidence="1 7">6.1.1.11</ecNumber>
    </recommendedName>
</protein>
<dbReference type="Gene3D" id="3.30.930.10">
    <property type="entry name" value="Bira Bifunctional Protein, Domain 2"/>
    <property type="match status" value="1"/>
</dbReference>
<feature type="binding site" evidence="8">
    <location>
        <position position="264"/>
    </location>
    <ligand>
        <name>L-serine</name>
        <dbReference type="ChEBI" id="CHEBI:33384"/>
    </ligand>
</feature>
<evidence type="ECO:0000256" key="4">
    <source>
        <dbReference type="ARBA" id="ARBA00022840"/>
    </source>
</evidence>
<proteinExistence type="predicted"/>
<dbReference type="InterPro" id="IPR042103">
    <property type="entry name" value="SerRS_1_N_sf"/>
</dbReference>
<accession>K1XHU6</accession>
<dbReference type="GO" id="GO:0006434">
    <property type="term" value="P:seryl-tRNA aminoacylation"/>
    <property type="evidence" value="ECO:0007669"/>
    <property type="project" value="UniProtKB-UniRule"/>
</dbReference>
<feature type="site" description="Important for serine binding" evidence="8">
    <location>
        <position position="386"/>
    </location>
</feature>
<feature type="binding site" evidence="9">
    <location>
        <begin position="280"/>
        <end position="283"/>
    </location>
    <ligand>
        <name>ATP</name>
        <dbReference type="ChEBI" id="CHEBI:30616"/>
    </ligand>
</feature>
<evidence type="ECO:0000256" key="7">
    <source>
        <dbReference type="NCBIfam" id="TIGR00414"/>
    </source>
</evidence>
<dbReference type="Gene3D" id="1.10.287.40">
    <property type="entry name" value="Serine-tRNA synthetase, tRNA binding domain"/>
    <property type="match status" value="1"/>
</dbReference>
<keyword evidence="5" id="KW-0648">Protein biosynthesis</keyword>
<name>K1XHU6_9BACT</name>
<dbReference type="GO" id="GO:0005737">
    <property type="term" value="C:cytoplasm"/>
    <property type="evidence" value="ECO:0007669"/>
    <property type="project" value="UniProtKB-UniRule"/>
</dbReference>
<dbReference type="PANTHER" id="PTHR11778">
    <property type="entry name" value="SERYL-TRNA SYNTHETASE"/>
    <property type="match status" value="1"/>
</dbReference>
<dbReference type="InterPro" id="IPR010978">
    <property type="entry name" value="tRNA-bd_arm"/>
</dbReference>
<evidence type="ECO:0000259" key="11">
    <source>
        <dbReference type="PROSITE" id="PS50862"/>
    </source>
</evidence>
<dbReference type="GO" id="GO:0005524">
    <property type="term" value="F:ATP binding"/>
    <property type="evidence" value="ECO:0007669"/>
    <property type="project" value="UniProtKB-KW"/>
</dbReference>
<keyword evidence="6" id="KW-0030">Aminoacyl-tRNA synthetase</keyword>
<dbReference type="EMBL" id="AMFJ01036155">
    <property type="protein sequence ID" value="EKD24826.1"/>
    <property type="molecule type" value="Genomic_DNA"/>
</dbReference>